<dbReference type="OrthoDB" id="9805663at2"/>
<dbReference type="GO" id="GO:0016628">
    <property type="term" value="F:oxidoreductase activity, acting on the CH-CH group of donors, NAD or NADP as acceptor"/>
    <property type="evidence" value="ECO:0007669"/>
    <property type="project" value="InterPro"/>
</dbReference>
<dbReference type="AlphaFoldDB" id="A0A2N6PI92"/>
<dbReference type="Proteomes" id="UP000235703">
    <property type="component" value="Unassembled WGS sequence"/>
</dbReference>
<name>A0A2N6PI92_9MICO</name>
<evidence type="ECO:0000256" key="1">
    <source>
        <dbReference type="ARBA" id="ARBA00023002"/>
    </source>
</evidence>
<dbReference type="InterPro" id="IPR013149">
    <property type="entry name" value="ADH-like_C"/>
</dbReference>
<dbReference type="InterPro" id="IPR011032">
    <property type="entry name" value="GroES-like_sf"/>
</dbReference>
<dbReference type="InterPro" id="IPR036291">
    <property type="entry name" value="NAD(P)-bd_dom_sf"/>
</dbReference>
<dbReference type="SUPFAM" id="SSF50129">
    <property type="entry name" value="GroES-like"/>
    <property type="match status" value="2"/>
</dbReference>
<evidence type="ECO:0000313" key="3">
    <source>
        <dbReference type="EMBL" id="PMB98405.1"/>
    </source>
</evidence>
<dbReference type="CDD" id="cd05288">
    <property type="entry name" value="PGDH"/>
    <property type="match status" value="1"/>
</dbReference>
<dbReference type="Pfam" id="PF16884">
    <property type="entry name" value="ADH_N_2"/>
    <property type="match status" value="1"/>
</dbReference>
<organism evidence="3 4">
    <name type="scientific">Brevibacterium luteolum</name>
    <dbReference type="NCBI Taxonomy" id="199591"/>
    <lineage>
        <taxon>Bacteria</taxon>
        <taxon>Bacillati</taxon>
        <taxon>Actinomycetota</taxon>
        <taxon>Actinomycetes</taxon>
        <taxon>Micrococcales</taxon>
        <taxon>Brevibacteriaceae</taxon>
        <taxon>Brevibacterium</taxon>
    </lineage>
</organism>
<protein>
    <submittedName>
        <fullName evidence="3">NADP-dependent oxidoreductase</fullName>
    </submittedName>
</protein>
<dbReference type="Pfam" id="PF00107">
    <property type="entry name" value="ADH_zinc_N"/>
    <property type="match status" value="1"/>
</dbReference>
<dbReference type="InterPro" id="IPR020843">
    <property type="entry name" value="ER"/>
</dbReference>
<dbReference type="GeneID" id="86843876"/>
<dbReference type="InterPro" id="IPR045010">
    <property type="entry name" value="MDR_fam"/>
</dbReference>
<dbReference type="Gene3D" id="3.90.180.10">
    <property type="entry name" value="Medium-chain alcohol dehydrogenases, catalytic domain"/>
    <property type="match status" value="1"/>
</dbReference>
<keyword evidence="4" id="KW-1185">Reference proteome</keyword>
<sequence>MTVNRSIRLARRPHGEPVADDFQFDEGEVPTPGEGQALVRTRYLSLDPYMRGRMSDAKSYAAPLEIGDVIIGGTVGEVVESNDPKLKVGDLVQNYGGWQEYSLTTGKEAFAIDESVAPASAYLGILGMTGFTAYSGLLAIGKPQEGETVAVAAATGPVGSTVGQIAKIKGCRTVGIAGGPQKVEYLKELGFDVALDHKEPDLRGRLKEAVPEGIDVYFENVGGHVWDAVLPRLNTYARVPVCGLVANYNRTEAPEGPDRSAALMANVLTKSLTLRGFIQMEFVRDMYRDFLEEMGQWVSEGRISYREDVTEGLENAPETFIGMLNGKNFGKTIIKVAD</sequence>
<evidence type="ECO:0000313" key="4">
    <source>
        <dbReference type="Proteomes" id="UP000235703"/>
    </source>
</evidence>
<accession>A0A2N6PI92</accession>
<dbReference type="PANTHER" id="PTHR43205:SF7">
    <property type="entry name" value="PROSTAGLANDIN REDUCTASE 1"/>
    <property type="match status" value="1"/>
</dbReference>
<dbReference type="SUPFAM" id="SSF51735">
    <property type="entry name" value="NAD(P)-binding Rossmann-fold domains"/>
    <property type="match status" value="1"/>
</dbReference>
<proteinExistence type="predicted"/>
<dbReference type="RefSeq" id="WP_102160859.1">
    <property type="nucleotide sequence ID" value="NZ_JALXPM010000053.1"/>
</dbReference>
<reference evidence="3 4" key="1">
    <citation type="submission" date="2017-09" db="EMBL/GenBank/DDBJ databases">
        <title>Bacterial strain isolated from the female urinary microbiota.</title>
        <authorList>
            <person name="Thomas-White K."/>
            <person name="Kumar N."/>
            <person name="Forster S."/>
            <person name="Putonti C."/>
            <person name="Lawley T."/>
            <person name="Wolfe A.J."/>
        </authorList>
    </citation>
    <scope>NUCLEOTIDE SEQUENCE [LARGE SCALE GENOMIC DNA]</scope>
    <source>
        <strain evidence="3 4">UMB0680</strain>
    </source>
</reference>
<evidence type="ECO:0000259" key="2">
    <source>
        <dbReference type="SMART" id="SM00829"/>
    </source>
</evidence>
<comment type="caution">
    <text evidence="3">The sequence shown here is derived from an EMBL/GenBank/DDBJ whole genome shotgun (WGS) entry which is preliminary data.</text>
</comment>
<keyword evidence="1" id="KW-0560">Oxidoreductase</keyword>
<dbReference type="Gene3D" id="3.40.50.720">
    <property type="entry name" value="NAD(P)-binding Rossmann-like Domain"/>
    <property type="match status" value="1"/>
</dbReference>
<dbReference type="EMBL" id="PNFZ01000002">
    <property type="protein sequence ID" value="PMB98405.1"/>
    <property type="molecule type" value="Genomic_DNA"/>
</dbReference>
<dbReference type="PANTHER" id="PTHR43205">
    <property type="entry name" value="PROSTAGLANDIN REDUCTASE"/>
    <property type="match status" value="1"/>
</dbReference>
<dbReference type="FunFam" id="3.40.50.720:FF:000121">
    <property type="entry name" value="Prostaglandin reductase 2"/>
    <property type="match status" value="1"/>
</dbReference>
<dbReference type="InterPro" id="IPR041694">
    <property type="entry name" value="ADH_N_2"/>
</dbReference>
<feature type="domain" description="Enoyl reductase (ER)" evidence="2">
    <location>
        <begin position="17"/>
        <end position="334"/>
    </location>
</feature>
<gene>
    <name evidence="3" type="ORF">CJ198_03385</name>
</gene>
<dbReference type="SMART" id="SM00829">
    <property type="entry name" value="PKS_ER"/>
    <property type="match status" value="1"/>
</dbReference>